<name>A0AAD8M909_9APIA</name>
<protein>
    <submittedName>
        <fullName evidence="2">Uncharacterized protein</fullName>
    </submittedName>
</protein>
<accession>A0AAD8M909</accession>
<feature type="compositionally biased region" description="Basic and acidic residues" evidence="1">
    <location>
        <begin position="29"/>
        <end position="52"/>
    </location>
</feature>
<proteinExistence type="predicted"/>
<sequence>MIRPWYICCWFIVKKNVSIGPPSAPPKPTDQKKPEEKKPQPEKKPDDKKPDQKAQPQLQLHPFVPQPYIGNNYPPQYMGQNYPTCDRVAVVYVGRQDEPSPACNIM</sequence>
<dbReference type="EMBL" id="JAUIZM010000009">
    <property type="protein sequence ID" value="KAK1363543.1"/>
    <property type="molecule type" value="Genomic_DNA"/>
</dbReference>
<dbReference type="AlphaFoldDB" id="A0AAD8M909"/>
<gene>
    <name evidence="2" type="ORF">POM88_039104</name>
</gene>
<organism evidence="2 3">
    <name type="scientific">Heracleum sosnowskyi</name>
    <dbReference type="NCBI Taxonomy" id="360622"/>
    <lineage>
        <taxon>Eukaryota</taxon>
        <taxon>Viridiplantae</taxon>
        <taxon>Streptophyta</taxon>
        <taxon>Embryophyta</taxon>
        <taxon>Tracheophyta</taxon>
        <taxon>Spermatophyta</taxon>
        <taxon>Magnoliopsida</taxon>
        <taxon>eudicotyledons</taxon>
        <taxon>Gunneridae</taxon>
        <taxon>Pentapetalae</taxon>
        <taxon>asterids</taxon>
        <taxon>campanulids</taxon>
        <taxon>Apiales</taxon>
        <taxon>Apiaceae</taxon>
        <taxon>Apioideae</taxon>
        <taxon>apioid superclade</taxon>
        <taxon>Tordylieae</taxon>
        <taxon>Tordyliinae</taxon>
        <taxon>Heracleum</taxon>
    </lineage>
</organism>
<feature type="region of interest" description="Disordered" evidence="1">
    <location>
        <begin position="17"/>
        <end position="65"/>
    </location>
</feature>
<evidence type="ECO:0000313" key="3">
    <source>
        <dbReference type="Proteomes" id="UP001237642"/>
    </source>
</evidence>
<evidence type="ECO:0000256" key="1">
    <source>
        <dbReference type="SAM" id="MobiDB-lite"/>
    </source>
</evidence>
<evidence type="ECO:0000313" key="2">
    <source>
        <dbReference type="EMBL" id="KAK1363543.1"/>
    </source>
</evidence>
<reference evidence="2" key="2">
    <citation type="submission" date="2023-05" db="EMBL/GenBank/DDBJ databases">
        <authorList>
            <person name="Schelkunov M.I."/>
        </authorList>
    </citation>
    <scope>NUCLEOTIDE SEQUENCE</scope>
    <source>
        <strain evidence="2">Hsosn_3</strain>
        <tissue evidence="2">Leaf</tissue>
    </source>
</reference>
<keyword evidence="3" id="KW-1185">Reference proteome</keyword>
<reference evidence="2" key="1">
    <citation type="submission" date="2023-02" db="EMBL/GenBank/DDBJ databases">
        <title>Genome of toxic invasive species Heracleum sosnowskyi carries increased number of genes despite the absence of recent whole-genome duplications.</title>
        <authorList>
            <person name="Schelkunov M."/>
            <person name="Shtratnikova V."/>
            <person name="Makarenko M."/>
            <person name="Klepikova A."/>
            <person name="Omelchenko D."/>
            <person name="Novikova G."/>
            <person name="Obukhova E."/>
            <person name="Bogdanov V."/>
            <person name="Penin A."/>
            <person name="Logacheva M."/>
        </authorList>
    </citation>
    <scope>NUCLEOTIDE SEQUENCE</scope>
    <source>
        <strain evidence="2">Hsosn_3</strain>
        <tissue evidence="2">Leaf</tissue>
    </source>
</reference>
<comment type="caution">
    <text evidence="2">The sequence shown here is derived from an EMBL/GenBank/DDBJ whole genome shotgun (WGS) entry which is preliminary data.</text>
</comment>
<dbReference type="Proteomes" id="UP001237642">
    <property type="component" value="Unassembled WGS sequence"/>
</dbReference>